<comment type="subcellular location">
    <subcellularLocation>
        <location evidence="7">Cell inner membrane</location>
        <topology evidence="7">Single-pass type II membrane protein</topology>
    </subcellularLocation>
    <text evidence="7">Localizes to the division septum.</text>
</comment>
<keyword evidence="4 7" id="KW-1133">Transmembrane helix</keyword>
<dbReference type="PANTHER" id="PTHR37485:SF1">
    <property type="entry name" value="CELL DIVISION PROTEIN FTSB"/>
    <property type="match status" value="1"/>
</dbReference>
<evidence type="ECO:0000256" key="1">
    <source>
        <dbReference type="ARBA" id="ARBA00022475"/>
    </source>
</evidence>
<evidence type="ECO:0000256" key="4">
    <source>
        <dbReference type="ARBA" id="ARBA00022989"/>
    </source>
</evidence>
<comment type="caution">
    <text evidence="8">The sequence shown here is derived from an EMBL/GenBank/DDBJ whole genome shotgun (WGS) entry which is preliminary data.</text>
</comment>
<dbReference type="PANTHER" id="PTHR37485">
    <property type="entry name" value="CELL DIVISION PROTEIN FTSB"/>
    <property type="match status" value="1"/>
</dbReference>
<name>A0ABR5VG40_MARGR</name>
<comment type="subunit">
    <text evidence="7">Part of a complex composed of FtsB, FtsL and FtsQ.</text>
</comment>
<proteinExistence type="inferred from homology"/>
<dbReference type="EMBL" id="LSYU01000059">
    <property type="protein sequence ID" value="KXX64321.1"/>
    <property type="molecule type" value="Genomic_DNA"/>
</dbReference>
<keyword evidence="2 7" id="KW-0132">Cell division</keyword>
<evidence type="ECO:0000256" key="2">
    <source>
        <dbReference type="ARBA" id="ARBA00022618"/>
    </source>
</evidence>
<evidence type="ECO:0000313" key="8">
    <source>
        <dbReference type="EMBL" id="KXX64321.1"/>
    </source>
</evidence>
<dbReference type="Pfam" id="PF04977">
    <property type="entry name" value="DivIC"/>
    <property type="match status" value="1"/>
</dbReference>
<keyword evidence="3 7" id="KW-0812">Transmembrane</keyword>
<keyword evidence="5 7" id="KW-0472">Membrane</keyword>
<evidence type="ECO:0000256" key="3">
    <source>
        <dbReference type="ARBA" id="ARBA00022692"/>
    </source>
</evidence>
<keyword evidence="6 7" id="KW-0131">Cell cycle</keyword>
<keyword evidence="1 7" id="KW-1003">Cell membrane</keyword>
<evidence type="ECO:0000256" key="7">
    <source>
        <dbReference type="HAMAP-Rule" id="MF_00599"/>
    </source>
</evidence>
<sequence>MRLLIALLVFVLLALHYRLWVGEGSQAELAALRQEIAAQRVELDRLGARNAKLRAEVVDLGSGLEALEERARAELGMIRPGETFLQVIEPRRSEEPPH</sequence>
<keyword evidence="9" id="KW-1185">Reference proteome</keyword>
<comment type="similarity">
    <text evidence="7">Belongs to the FtsB family.</text>
</comment>
<feature type="coiled-coil region" evidence="7">
    <location>
        <begin position="29"/>
        <end position="70"/>
    </location>
</feature>
<gene>
    <name evidence="7" type="primary">ftsB</name>
    <name evidence="8" type="ORF">AY586_14005</name>
</gene>
<dbReference type="InterPro" id="IPR007060">
    <property type="entry name" value="FtsL/DivIC"/>
</dbReference>
<keyword evidence="7" id="KW-0997">Cell inner membrane</keyword>
<feature type="topological domain" description="Cytoplasmic" evidence="7">
    <location>
        <begin position="1"/>
        <end position="3"/>
    </location>
</feature>
<feature type="topological domain" description="Periplasmic" evidence="7">
    <location>
        <begin position="22"/>
        <end position="98"/>
    </location>
</feature>
<evidence type="ECO:0000256" key="5">
    <source>
        <dbReference type="ARBA" id="ARBA00023136"/>
    </source>
</evidence>
<organism evidence="8 9">
    <name type="scientific">Marichromatium gracile</name>
    <name type="common">Chromatium gracile</name>
    <dbReference type="NCBI Taxonomy" id="1048"/>
    <lineage>
        <taxon>Bacteria</taxon>
        <taxon>Pseudomonadati</taxon>
        <taxon>Pseudomonadota</taxon>
        <taxon>Gammaproteobacteria</taxon>
        <taxon>Chromatiales</taxon>
        <taxon>Chromatiaceae</taxon>
        <taxon>Marichromatium</taxon>
    </lineage>
</organism>
<evidence type="ECO:0000313" key="9">
    <source>
        <dbReference type="Proteomes" id="UP000075766"/>
    </source>
</evidence>
<reference evidence="8 9" key="1">
    <citation type="submission" date="2016-02" db="EMBL/GenBank/DDBJ databases">
        <title>Genome sequence of Marichromatium gracile YL-28, a purple sulfur bacterium.</title>
        <authorList>
            <person name="Zhao C."/>
            <person name="Hong X."/>
            <person name="Chen S."/>
            <person name="Yang S."/>
        </authorList>
    </citation>
    <scope>NUCLEOTIDE SEQUENCE [LARGE SCALE GENOMIC DNA]</scope>
    <source>
        <strain evidence="8 9">YL28</strain>
    </source>
</reference>
<comment type="function">
    <text evidence="7">Essential cell division protein. May link together the upstream cell division proteins, which are predominantly cytoplasmic, with the downstream cell division proteins, which are predominantly periplasmic.</text>
</comment>
<dbReference type="Proteomes" id="UP000075766">
    <property type="component" value="Unassembled WGS sequence"/>
</dbReference>
<protein>
    <recommendedName>
        <fullName evidence="7">Cell division protein FtsB</fullName>
    </recommendedName>
</protein>
<dbReference type="HAMAP" id="MF_00599">
    <property type="entry name" value="FtsB"/>
    <property type="match status" value="1"/>
</dbReference>
<evidence type="ECO:0000256" key="6">
    <source>
        <dbReference type="ARBA" id="ARBA00023306"/>
    </source>
</evidence>
<accession>A0ABR5VG40</accession>
<dbReference type="RefSeq" id="WP_062275652.1">
    <property type="nucleotide sequence ID" value="NZ_LSYU01000059.1"/>
</dbReference>
<dbReference type="GO" id="GO:0051301">
    <property type="term" value="P:cell division"/>
    <property type="evidence" value="ECO:0007669"/>
    <property type="project" value="UniProtKB-KW"/>
</dbReference>
<dbReference type="InterPro" id="IPR023081">
    <property type="entry name" value="Cell_div_FtsB"/>
</dbReference>
<keyword evidence="7" id="KW-0175">Coiled coil</keyword>
<dbReference type="NCBIfam" id="NF002058">
    <property type="entry name" value="PRK00888.1"/>
    <property type="match status" value="1"/>
</dbReference>